<feature type="region of interest" description="Disordered" evidence="1">
    <location>
        <begin position="87"/>
        <end position="125"/>
    </location>
</feature>
<evidence type="ECO:0000256" key="1">
    <source>
        <dbReference type="SAM" id="MobiDB-lite"/>
    </source>
</evidence>
<dbReference type="EMBL" id="CCBP010000100">
    <property type="protein sequence ID" value="CDO71334.1"/>
    <property type="molecule type" value="Genomic_DNA"/>
</dbReference>
<dbReference type="HOGENOM" id="CLU_937319_0_0_1"/>
<evidence type="ECO:0000313" key="2">
    <source>
        <dbReference type="EMBL" id="CDO71334.1"/>
    </source>
</evidence>
<feature type="compositionally biased region" description="Pro residues" evidence="1">
    <location>
        <begin position="8"/>
        <end position="25"/>
    </location>
</feature>
<sequence>MPAVARKSPPPPTETQDTPSPPPTDGPNTRWSGDSLLEKHAIASYRSQTLQHPPSLSVYELPTATYMWPRFDLALPSHKPMLSPVSELARSFTPPPTTSRKRSSSADLNDDATSPSDRLLKHRRISRYGSPTWMSSDRGTSSVASGRRYLRREQELQETLRMLGIESEDSDVDSRDVSVDRIARQSKSGHATAQGSTMSAAVDTTVAPKRFTAKTSPSFDYDPSRDEWMKYIRSYPDPISGPDYTCTWSISMPDGRTQECPYSSKKHLVKRHIESKHLQLRWVILPQSVETWLIGHW</sequence>
<dbReference type="AlphaFoldDB" id="A0A060SGJ2"/>
<reference evidence="2" key="1">
    <citation type="submission" date="2014-01" db="EMBL/GenBank/DDBJ databases">
        <title>The genome of the white-rot fungus Pycnoporus cinnabarinus: a basidiomycete model with a versatile arsenal for lignocellulosic biomass breakdown.</title>
        <authorList>
            <person name="Levasseur A."/>
            <person name="Lomascolo A."/>
            <person name="Ruiz-Duenas F.J."/>
            <person name="Uzan E."/>
            <person name="Piumi F."/>
            <person name="Kues U."/>
            <person name="Ram A.F.J."/>
            <person name="Murat C."/>
            <person name="Haon M."/>
            <person name="Benoit I."/>
            <person name="Arfi Y."/>
            <person name="Chevret D."/>
            <person name="Drula E."/>
            <person name="Kwon M.J."/>
            <person name="Gouret P."/>
            <person name="Lesage-Meessen L."/>
            <person name="Lombard V."/>
            <person name="Mariette J."/>
            <person name="Noirot C."/>
            <person name="Park J."/>
            <person name="Patyshakuliyeva A."/>
            <person name="Wieneger R.A.B."/>
            <person name="Wosten H.A.B."/>
            <person name="Martin F."/>
            <person name="Coutinho P.M."/>
            <person name="de Vries R."/>
            <person name="Martinez A.T."/>
            <person name="Klopp C."/>
            <person name="Pontarotti P."/>
            <person name="Henrissat B."/>
            <person name="Record E."/>
        </authorList>
    </citation>
    <scope>NUCLEOTIDE SEQUENCE [LARGE SCALE GENOMIC DNA]</scope>
    <source>
        <strain evidence="2">BRFM137</strain>
    </source>
</reference>
<name>A0A060SGJ2_PYCCI</name>
<organism evidence="2 3">
    <name type="scientific">Pycnoporus cinnabarinus</name>
    <name type="common">Cinnabar-red polypore</name>
    <name type="synonym">Trametes cinnabarina</name>
    <dbReference type="NCBI Taxonomy" id="5643"/>
    <lineage>
        <taxon>Eukaryota</taxon>
        <taxon>Fungi</taxon>
        <taxon>Dikarya</taxon>
        <taxon>Basidiomycota</taxon>
        <taxon>Agaricomycotina</taxon>
        <taxon>Agaricomycetes</taxon>
        <taxon>Polyporales</taxon>
        <taxon>Polyporaceae</taxon>
        <taxon>Trametes</taxon>
    </lineage>
</organism>
<comment type="caution">
    <text evidence="2">The sequence shown here is derived from an EMBL/GenBank/DDBJ whole genome shotgun (WGS) entry which is preliminary data.</text>
</comment>
<dbReference type="OrthoDB" id="654211at2759"/>
<protein>
    <submittedName>
        <fullName evidence="2">Uncharacterized protein</fullName>
    </submittedName>
</protein>
<proteinExistence type="predicted"/>
<dbReference type="Proteomes" id="UP000029665">
    <property type="component" value="Unassembled WGS sequence"/>
</dbReference>
<evidence type="ECO:0000313" key="3">
    <source>
        <dbReference type="Proteomes" id="UP000029665"/>
    </source>
</evidence>
<feature type="region of interest" description="Disordered" evidence="1">
    <location>
        <begin position="1"/>
        <end position="35"/>
    </location>
</feature>
<dbReference type="STRING" id="5643.A0A060SGJ2"/>
<accession>A0A060SGJ2</accession>
<gene>
    <name evidence="2" type="ORF">BN946_scf184908.g92</name>
</gene>
<keyword evidence="3" id="KW-1185">Reference proteome</keyword>